<organism evidence="3">
    <name type="scientific">Cacopsylla melanoneura</name>
    <dbReference type="NCBI Taxonomy" id="428564"/>
    <lineage>
        <taxon>Eukaryota</taxon>
        <taxon>Metazoa</taxon>
        <taxon>Ecdysozoa</taxon>
        <taxon>Arthropoda</taxon>
        <taxon>Hexapoda</taxon>
        <taxon>Insecta</taxon>
        <taxon>Pterygota</taxon>
        <taxon>Neoptera</taxon>
        <taxon>Paraneoptera</taxon>
        <taxon>Hemiptera</taxon>
        <taxon>Sternorrhyncha</taxon>
        <taxon>Psylloidea</taxon>
        <taxon>Psyllidae</taxon>
        <taxon>Psyllinae</taxon>
        <taxon>Cacopsylla</taxon>
    </lineage>
</organism>
<keyword evidence="2" id="KW-0472">Membrane</keyword>
<dbReference type="PANTHER" id="PTHR33053">
    <property type="entry name" value="PROTEIN, PUTATIVE-RELATED"/>
    <property type="match status" value="1"/>
</dbReference>
<keyword evidence="2" id="KW-0812">Transmembrane</keyword>
<name>A0A8D8QUR6_9HEMI</name>
<dbReference type="EMBL" id="HBUF01099152">
    <property type="protein sequence ID" value="CAG6637634.1"/>
    <property type="molecule type" value="Transcribed_RNA"/>
</dbReference>
<reference evidence="3" key="1">
    <citation type="submission" date="2021-05" db="EMBL/GenBank/DDBJ databases">
        <authorList>
            <person name="Alioto T."/>
            <person name="Alioto T."/>
            <person name="Gomez Garrido J."/>
        </authorList>
    </citation>
    <scope>NUCLEOTIDE SEQUENCE</scope>
</reference>
<feature type="compositionally biased region" description="Acidic residues" evidence="1">
    <location>
        <begin position="70"/>
        <end position="90"/>
    </location>
</feature>
<evidence type="ECO:0000313" key="3">
    <source>
        <dbReference type="EMBL" id="CAG6637634.1"/>
    </source>
</evidence>
<feature type="transmembrane region" description="Helical" evidence="2">
    <location>
        <begin position="106"/>
        <end position="128"/>
    </location>
</feature>
<dbReference type="AlphaFoldDB" id="A0A8D8QUR6"/>
<keyword evidence="2" id="KW-1133">Transmembrane helix</keyword>
<protein>
    <submittedName>
        <fullName evidence="3">Uncharacterized protein</fullName>
    </submittedName>
</protein>
<feature type="region of interest" description="Disordered" evidence="1">
    <location>
        <begin position="14"/>
        <end position="90"/>
    </location>
</feature>
<feature type="compositionally biased region" description="Low complexity" evidence="1">
    <location>
        <begin position="23"/>
        <end position="55"/>
    </location>
</feature>
<evidence type="ECO:0000256" key="2">
    <source>
        <dbReference type="SAM" id="Phobius"/>
    </source>
</evidence>
<evidence type="ECO:0000256" key="1">
    <source>
        <dbReference type="SAM" id="MobiDB-lite"/>
    </source>
</evidence>
<proteinExistence type="predicted"/>
<dbReference type="PANTHER" id="PTHR33053:SF24">
    <property type="entry name" value="TRANSPOSASE DOMAIN-CONTAINING PROTEIN"/>
    <property type="match status" value="1"/>
</dbReference>
<accession>A0A8D8QUR6</accession>
<sequence>MFLQKKKKAKNINFSSLSDLNPTTSVEQTSQTTTTVEQTSDDTTTTVEQTRQTSDIRTSDTIDSIPDYDTTCDNDDENSDTSDSENIDDGESSIEKLRNWANTYQISLIALTAVLSILPSIARDYIYLPKDARTLMKTPRAVTVKSMDNGEYYHFGLASWLKKILEVIKVNVDILKLQIGIDGLPLFKSSAGEFWPILCSISNVEKLKSLILPIGIFYGKKKPTSCASFLEEFLKEAIELTRNGLLEKGKVIKVKIEALICDAPAKSFILGIKGHTGYSS</sequence>